<dbReference type="PANTHER" id="PTHR11903">
    <property type="entry name" value="PROSTAGLANDIN G/H SYNTHASE"/>
    <property type="match status" value="1"/>
</dbReference>
<evidence type="ECO:0000256" key="6">
    <source>
        <dbReference type="ARBA" id="ARBA00022767"/>
    </source>
</evidence>
<dbReference type="PANTHER" id="PTHR11903:SF11">
    <property type="entry name" value="ALPHA-DIOXYGENASE 1"/>
    <property type="match status" value="1"/>
</dbReference>
<evidence type="ECO:0000256" key="2">
    <source>
        <dbReference type="ARBA" id="ARBA00022516"/>
    </source>
</evidence>
<gene>
    <name evidence="15" type="ORF">AQJ64_08690</name>
</gene>
<keyword evidence="9" id="KW-0223">Dioxygenase</keyword>
<keyword evidence="12" id="KW-0443">Lipid metabolism</keyword>
<evidence type="ECO:0000256" key="5">
    <source>
        <dbReference type="ARBA" id="ARBA00022723"/>
    </source>
</evidence>
<comment type="cofactor">
    <cofactor evidence="1">
        <name>Ca(2+)</name>
        <dbReference type="ChEBI" id="CHEBI:29108"/>
    </cofactor>
</comment>
<dbReference type="GO" id="GO:0006952">
    <property type="term" value="P:defense response"/>
    <property type="evidence" value="ECO:0007669"/>
    <property type="project" value="UniProtKB-KW"/>
</dbReference>
<dbReference type="EMBL" id="LMWW01000010">
    <property type="protein sequence ID" value="KUN86116.1"/>
    <property type="molecule type" value="Genomic_DNA"/>
</dbReference>
<evidence type="ECO:0000256" key="11">
    <source>
        <dbReference type="ARBA" id="ARBA00023004"/>
    </source>
</evidence>
<evidence type="ECO:0000256" key="13">
    <source>
        <dbReference type="ARBA" id="ARBA00023160"/>
    </source>
</evidence>
<keyword evidence="10" id="KW-0560">Oxidoreductase</keyword>
<keyword evidence="4" id="KW-0349">Heme</keyword>
<reference evidence="15 16" key="1">
    <citation type="submission" date="2015-10" db="EMBL/GenBank/DDBJ databases">
        <title>Draft genome sequence of Streptomyces griseoruber DSM 40281, type strain for the species Streptomyces griseoruber.</title>
        <authorList>
            <person name="Ruckert C."/>
            <person name="Winkler A."/>
            <person name="Kalinowski J."/>
            <person name="Kampfer P."/>
            <person name="Glaeser S."/>
        </authorList>
    </citation>
    <scope>NUCLEOTIDE SEQUENCE [LARGE SCALE GENOMIC DNA]</scope>
    <source>
        <strain evidence="15 16">DSM 40281</strain>
    </source>
</reference>
<proteinExistence type="predicted"/>
<organism evidence="15 16">
    <name type="scientific">Streptomyces griseoruber</name>
    <dbReference type="NCBI Taxonomy" id="1943"/>
    <lineage>
        <taxon>Bacteria</taxon>
        <taxon>Bacillati</taxon>
        <taxon>Actinomycetota</taxon>
        <taxon>Actinomycetes</taxon>
        <taxon>Kitasatosporales</taxon>
        <taxon>Streptomycetaceae</taxon>
        <taxon>Streptomyces</taxon>
    </lineage>
</organism>
<evidence type="ECO:0000256" key="14">
    <source>
        <dbReference type="SAM" id="MobiDB-lite"/>
    </source>
</evidence>
<dbReference type="OrthoDB" id="9765610at2"/>
<dbReference type="GO" id="GO:0016702">
    <property type="term" value="F:oxidoreductase activity, acting on single donors with incorporation of molecular oxygen, incorporation of two atoms of oxygen"/>
    <property type="evidence" value="ECO:0007669"/>
    <property type="project" value="TreeGrafter"/>
</dbReference>
<keyword evidence="11" id="KW-0408">Iron</keyword>
<feature type="compositionally biased region" description="Basic and acidic residues" evidence="14">
    <location>
        <begin position="79"/>
        <end position="97"/>
    </location>
</feature>
<keyword evidence="5" id="KW-0479">Metal-binding</keyword>
<evidence type="ECO:0000256" key="10">
    <source>
        <dbReference type="ARBA" id="ARBA00023002"/>
    </source>
</evidence>
<name>A0A117REB7_9ACTN</name>
<dbReference type="InterPro" id="IPR019791">
    <property type="entry name" value="Haem_peroxidase_animal"/>
</dbReference>
<evidence type="ECO:0000313" key="16">
    <source>
        <dbReference type="Proteomes" id="UP000052982"/>
    </source>
</evidence>
<evidence type="ECO:0000256" key="12">
    <source>
        <dbReference type="ARBA" id="ARBA00023098"/>
    </source>
</evidence>
<evidence type="ECO:0000256" key="8">
    <source>
        <dbReference type="ARBA" id="ARBA00022832"/>
    </source>
</evidence>
<feature type="region of interest" description="Disordered" evidence="14">
    <location>
        <begin position="62"/>
        <end position="100"/>
    </location>
</feature>
<dbReference type="GO" id="GO:0046872">
    <property type="term" value="F:metal ion binding"/>
    <property type="evidence" value="ECO:0007669"/>
    <property type="project" value="UniProtKB-KW"/>
</dbReference>
<evidence type="ECO:0000256" key="9">
    <source>
        <dbReference type="ARBA" id="ARBA00022964"/>
    </source>
</evidence>
<evidence type="ECO:0000256" key="7">
    <source>
        <dbReference type="ARBA" id="ARBA00022821"/>
    </source>
</evidence>
<comment type="caution">
    <text evidence="15">The sequence shown here is derived from an EMBL/GenBank/DDBJ whole genome shotgun (WGS) entry which is preliminary data.</text>
</comment>
<dbReference type="GO" id="GO:0031408">
    <property type="term" value="P:oxylipin biosynthetic process"/>
    <property type="evidence" value="ECO:0007669"/>
    <property type="project" value="UniProtKB-KW"/>
</dbReference>
<keyword evidence="7" id="KW-0611">Plant defense</keyword>
<dbReference type="InterPro" id="IPR010255">
    <property type="entry name" value="Haem_peroxidase_sf"/>
</dbReference>
<dbReference type="Gene3D" id="1.10.640.10">
    <property type="entry name" value="Haem peroxidase domain superfamily, animal type"/>
    <property type="match status" value="1"/>
</dbReference>
<dbReference type="InterPro" id="IPR037120">
    <property type="entry name" value="Haem_peroxidase_sf_animal"/>
</dbReference>
<dbReference type="InterPro" id="IPR050783">
    <property type="entry name" value="Oxylipin_biosynth_metab"/>
</dbReference>
<evidence type="ECO:0000256" key="3">
    <source>
        <dbReference type="ARBA" id="ARBA00022559"/>
    </source>
</evidence>
<dbReference type="GO" id="GO:0004601">
    <property type="term" value="F:peroxidase activity"/>
    <property type="evidence" value="ECO:0007669"/>
    <property type="project" value="UniProtKB-KW"/>
</dbReference>
<protein>
    <submittedName>
        <fullName evidence="15">Heme peroxidase</fullName>
    </submittedName>
</protein>
<dbReference type="PRINTS" id="PR00457">
    <property type="entry name" value="ANPEROXIDASE"/>
</dbReference>
<feature type="compositionally biased region" description="Low complexity" evidence="14">
    <location>
        <begin position="203"/>
        <end position="214"/>
    </location>
</feature>
<dbReference type="Proteomes" id="UP000052982">
    <property type="component" value="Unassembled WGS sequence"/>
</dbReference>
<dbReference type="GO" id="GO:0006633">
    <property type="term" value="P:fatty acid biosynthetic process"/>
    <property type="evidence" value="ECO:0007669"/>
    <property type="project" value="UniProtKB-KW"/>
</dbReference>
<keyword evidence="3 15" id="KW-0575">Peroxidase</keyword>
<dbReference type="GO" id="GO:0006979">
    <property type="term" value="P:response to oxidative stress"/>
    <property type="evidence" value="ECO:0007669"/>
    <property type="project" value="InterPro"/>
</dbReference>
<dbReference type="RefSeq" id="WP_055637445.1">
    <property type="nucleotide sequence ID" value="NZ_JBIRRP010000001.1"/>
</dbReference>
<dbReference type="AlphaFoldDB" id="A0A117REB7"/>
<dbReference type="SUPFAM" id="SSF48113">
    <property type="entry name" value="Heme-dependent peroxidases"/>
    <property type="match status" value="1"/>
</dbReference>
<keyword evidence="6" id="KW-0925">Oxylipin biosynthesis</keyword>
<keyword evidence="8" id="KW-0276">Fatty acid metabolism</keyword>
<dbReference type="Pfam" id="PF03098">
    <property type="entry name" value="An_peroxidase"/>
    <property type="match status" value="1"/>
</dbReference>
<evidence type="ECO:0000256" key="1">
    <source>
        <dbReference type="ARBA" id="ARBA00001913"/>
    </source>
</evidence>
<evidence type="ECO:0000313" key="15">
    <source>
        <dbReference type="EMBL" id="KUN86116.1"/>
    </source>
</evidence>
<feature type="region of interest" description="Disordered" evidence="14">
    <location>
        <begin position="194"/>
        <end position="215"/>
    </location>
</feature>
<accession>A0A117REB7</accession>
<keyword evidence="2" id="KW-0444">Lipid biosynthesis</keyword>
<keyword evidence="13" id="KW-0275">Fatty acid biosynthesis</keyword>
<dbReference type="CDD" id="cd09818">
    <property type="entry name" value="PIOX_like"/>
    <property type="match status" value="1"/>
</dbReference>
<evidence type="ECO:0000256" key="4">
    <source>
        <dbReference type="ARBA" id="ARBA00022617"/>
    </source>
</evidence>
<keyword evidence="16" id="KW-1185">Reference proteome</keyword>
<dbReference type="GO" id="GO:0020037">
    <property type="term" value="F:heme binding"/>
    <property type="evidence" value="ECO:0007669"/>
    <property type="project" value="InterPro"/>
</dbReference>
<dbReference type="InterPro" id="IPR034815">
    <property type="entry name" value="A_dioxygenase"/>
</dbReference>
<sequence length="625" mass="70663">MSRQRRAARRSPAGYRSSLPWRIVTGGAQFLDRRIGWDRLPVPPGLATLLGLRVGLRRRNLHDTGRLPSVGPPDPAPPSERHRVDRTADGSHNDLGDPRMGMAGTRFGRNIPLDRIAPATPEDVLSRPSPREVSRMLLTREAMTPAESVNSLVAAWLQFMIRDWFSHGTSPTDRPWEVPLLDDDPWPERPMRIMRTPDDPTRDPAAPAGTPDTRINVSSHWWDASQIYGSNETEQRLMRTGERGRVRLWDDERSPFPSDPSRDPSRVPGFWLGLAMMQNLFAREHNAICDHLHGAYPSWGDEELFQRARLVNAALLAKIHTVEWTPAVISHPTTVTAMHANWWGLAGERVHRLFGRISGSEVVSGIPGGRTDHYGVPYSLTEEFVAVYRMHPLIRDEWPLRSAADDGTLRHCTLRDISGPGALKVLETTDMADLLYSFGTLHPGLVTLHNFPRFLQEFERPDGRLQDLAATDILRSRELGVPRYNEFRRLLRLKPPGSFAELTDDPEWARQIELLYDGDLEKVDLMVGLYAERRPAGFAFSDTAFRIFVLMASRRLNSDRFFTEYYTPEVYSRAGLAWIDDNSMITVLLRHHPELRTALAGLTNAFVPWRTAGQPLDDSQGCGSV</sequence>
<dbReference type="PROSITE" id="PS50292">
    <property type="entry name" value="PEROXIDASE_3"/>
    <property type="match status" value="1"/>
</dbReference>
<dbReference type="STRING" id="1943.AQJ64_08690"/>